<feature type="region of interest" description="Disordered" evidence="3">
    <location>
        <begin position="1"/>
        <end position="29"/>
    </location>
</feature>
<sequence>MADLSRADQAASGQAAVGQVDVDRRPGDNGHWIKARHEFRGLRTVEHYFTVPLVHQAEVPGETITIFAREYSSTDHSAQEAATLPWLLFLQGGPGGRGNRVTSLSGWMKAAAKDFRILMLDQRGTGLSAPIERQSLELRGDAAAQAEYLTHFRADSIVADAESIRGVLGSGPWSVLGQSFGGFCALTYLSFAPEGLREVLITGGLAPLHGSADRVYQATFRRVAARNAEYFSWYPEDREQLTRIVRHLERQPEFLASGERLTPERFQMVGSFLGGNTRVHALHYLLEDAFIDTPSGERLSESFLEQVRGLVSRAGNPLYAVLHESIYGQGTATAWAAWRVLEDYPEFKPDAQEPLLTGEMVYPWYFEQDPALVPLREVAEQLAARQDWQPLYDPARLATNTVPVAAAVYEDDIYVDHDLSLETAAAVQGLQTWVTSDFHHDGIGEDGEGIFRRLFGMVRSRR</sequence>
<dbReference type="PANTHER" id="PTHR43248">
    <property type="entry name" value="2-SUCCINYL-6-HYDROXY-2,4-CYCLOHEXADIENE-1-CARBOXYLATE SYNTHASE"/>
    <property type="match status" value="1"/>
</dbReference>
<dbReference type="PRINTS" id="PR00793">
    <property type="entry name" value="PROAMNOPTASE"/>
</dbReference>
<dbReference type="SUPFAM" id="SSF53474">
    <property type="entry name" value="alpha/beta-Hydrolases"/>
    <property type="match status" value="2"/>
</dbReference>
<dbReference type="InterPro" id="IPR000073">
    <property type="entry name" value="AB_hydrolase_1"/>
</dbReference>
<evidence type="ECO:0000313" key="5">
    <source>
        <dbReference type="EMBL" id="GEB19878.1"/>
    </source>
</evidence>
<protein>
    <submittedName>
        <fullName evidence="5">Alpha/beta hydrolase</fullName>
    </submittedName>
</protein>
<comment type="caution">
    <text evidence="5">The sequence shown here is derived from an EMBL/GenBank/DDBJ whole genome shotgun (WGS) entry which is preliminary data.</text>
</comment>
<dbReference type="EMBL" id="BJMD01000015">
    <property type="protein sequence ID" value="GEB19878.1"/>
    <property type="molecule type" value="Genomic_DNA"/>
</dbReference>
<reference evidence="5 6" key="1">
    <citation type="submission" date="2019-06" db="EMBL/GenBank/DDBJ databases">
        <title>Whole genome shotgun sequence of Paenarthrobacter aurescens NBRC 12136.</title>
        <authorList>
            <person name="Hosoyama A."/>
            <person name="Uohara A."/>
            <person name="Ohji S."/>
            <person name="Ichikawa N."/>
        </authorList>
    </citation>
    <scope>NUCLEOTIDE SEQUENCE [LARGE SCALE GENOMIC DNA]</scope>
    <source>
        <strain evidence="5 6">NBRC 12136</strain>
    </source>
</reference>
<dbReference type="Proteomes" id="UP000317715">
    <property type="component" value="Unassembled WGS sequence"/>
</dbReference>
<organism evidence="5 6">
    <name type="scientific">Paenarthrobacter aurescens</name>
    <name type="common">Arthrobacter aurescens</name>
    <dbReference type="NCBI Taxonomy" id="43663"/>
    <lineage>
        <taxon>Bacteria</taxon>
        <taxon>Bacillati</taxon>
        <taxon>Actinomycetota</taxon>
        <taxon>Actinomycetes</taxon>
        <taxon>Micrococcales</taxon>
        <taxon>Micrococcaceae</taxon>
        <taxon>Paenarthrobacter</taxon>
    </lineage>
</organism>
<gene>
    <name evidence="5" type="ORF">AAU01_26330</name>
</gene>
<accession>A0A4Y3NLF9</accession>
<dbReference type="GO" id="GO:0004177">
    <property type="term" value="F:aminopeptidase activity"/>
    <property type="evidence" value="ECO:0007669"/>
    <property type="project" value="UniProtKB-EC"/>
</dbReference>
<dbReference type="PANTHER" id="PTHR43248:SF2">
    <property type="entry name" value="PROLYL AMINOPEPTIDASE"/>
    <property type="match status" value="1"/>
</dbReference>
<comment type="similarity">
    <text evidence="1">Belongs to the peptidase S33 family.</text>
</comment>
<proteinExistence type="inferred from homology"/>
<dbReference type="InterPro" id="IPR051601">
    <property type="entry name" value="Serine_prot/Carboxylest_S33"/>
</dbReference>
<evidence type="ECO:0000313" key="6">
    <source>
        <dbReference type="Proteomes" id="UP000317715"/>
    </source>
</evidence>
<keyword evidence="6" id="KW-1185">Reference proteome</keyword>
<evidence type="ECO:0000256" key="2">
    <source>
        <dbReference type="ARBA" id="ARBA00022801"/>
    </source>
</evidence>
<dbReference type="GO" id="GO:0006508">
    <property type="term" value="P:proteolysis"/>
    <property type="evidence" value="ECO:0007669"/>
    <property type="project" value="InterPro"/>
</dbReference>
<name>A0A4Y3NLF9_PAEAU</name>
<evidence type="ECO:0000256" key="1">
    <source>
        <dbReference type="ARBA" id="ARBA00010088"/>
    </source>
</evidence>
<dbReference type="Gene3D" id="3.40.50.1820">
    <property type="entry name" value="alpha/beta hydrolase"/>
    <property type="match status" value="1"/>
</dbReference>
<keyword evidence="2 5" id="KW-0378">Hydrolase</keyword>
<dbReference type="InterPro" id="IPR002410">
    <property type="entry name" value="Peptidase_S33"/>
</dbReference>
<dbReference type="InterPro" id="IPR029058">
    <property type="entry name" value="AB_hydrolase_fold"/>
</dbReference>
<dbReference type="AlphaFoldDB" id="A0A4Y3NLF9"/>
<feature type="domain" description="AB hydrolase-1" evidence="4">
    <location>
        <begin position="85"/>
        <end position="227"/>
    </location>
</feature>
<evidence type="ECO:0000259" key="4">
    <source>
        <dbReference type="Pfam" id="PF00561"/>
    </source>
</evidence>
<dbReference type="Pfam" id="PF00561">
    <property type="entry name" value="Abhydrolase_1"/>
    <property type="match status" value="1"/>
</dbReference>
<evidence type="ECO:0000256" key="3">
    <source>
        <dbReference type="SAM" id="MobiDB-lite"/>
    </source>
</evidence>
<feature type="compositionally biased region" description="Low complexity" evidence="3">
    <location>
        <begin position="7"/>
        <end position="20"/>
    </location>
</feature>